<dbReference type="EnsemblPlants" id="KEH16117">
    <property type="protein sequence ID" value="KEH16117"/>
    <property type="gene ID" value="MTR_0320s0010"/>
</dbReference>
<name>A0A072TFF9_MEDTR</name>
<feature type="region of interest" description="Disordered" evidence="1">
    <location>
        <begin position="16"/>
        <end position="53"/>
    </location>
</feature>
<feature type="region of interest" description="Disordered" evidence="1">
    <location>
        <begin position="63"/>
        <end position="82"/>
    </location>
</feature>
<proteinExistence type="predicted"/>
<protein>
    <submittedName>
        <fullName evidence="2 3">Uncharacterized protein</fullName>
    </submittedName>
</protein>
<evidence type="ECO:0000313" key="4">
    <source>
        <dbReference type="Proteomes" id="UP000002051"/>
    </source>
</evidence>
<evidence type="ECO:0000313" key="3">
    <source>
        <dbReference type="EnsemblPlants" id="KEH16117"/>
    </source>
</evidence>
<gene>
    <name evidence="2" type="ORF">MTR_0320s0010</name>
</gene>
<sequence length="82" mass="9296">MTTRALQLSPNYRISSSKSYLKQTTPGTTPASYSPAPKSKFHQSLHPKRLSQEVSPYLSKTSPFYHQSSMSFDSWMPQVDRA</sequence>
<keyword evidence="4" id="KW-1185">Reference proteome</keyword>
<reference evidence="2 4" key="2">
    <citation type="journal article" date="2014" name="BMC Genomics">
        <title>An improved genome release (version Mt4.0) for the model legume Medicago truncatula.</title>
        <authorList>
            <person name="Tang H."/>
            <person name="Krishnakumar V."/>
            <person name="Bidwell S."/>
            <person name="Rosen B."/>
            <person name="Chan A."/>
            <person name="Zhou S."/>
            <person name="Gentzbittel L."/>
            <person name="Childs K.L."/>
            <person name="Yandell M."/>
            <person name="Gundlach H."/>
            <person name="Mayer K.F."/>
            <person name="Schwartz D.C."/>
            <person name="Town C.D."/>
        </authorList>
    </citation>
    <scope>GENOME REANNOTATION</scope>
    <source>
        <strain evidence="2">A17</strain>
        <strain evidence="3 4">cv. Jemalong A17</strain>
    </source>
</reference>
<evidence type="ECO:0000313" key="2">
    <source>
        <dbReference type="EMBL" id="KEH16117.1"/>
    </source>
</evidence>
<dbReference type="AlphaFoldDB" id="A0A072TFF9"/>
<dbReference type="Proteomes" id="UP000002051">
    <property type="component" value="Unassembled WGS sequence"/>
</dbReference>
<dbReference type="EMBL" id="KL403045">
    <property type="protein sequence ID" value="KEH16117.1"/>
    <property type="molecule type" value="Genomic_DNA"/>
</dbReference>
<feature type="compositionally biased region" description="Polar residues" evidence="1">
    <location>
        <begin position="63"/>
        <end position="72"/>
    </location>
</feature>
<feature type="compositionally biased region" description="Polar residues" evidence="1">
    <location>
        <begin position="16"/>
        <end position="32"/>
    </location>
</feature>
<organism evidence="2 4">
    <name type="scientific">Medicago truncatula</name>
    <name type="common">Barrel medic</name>
    <name type="synonym">Medicago tribuloides</name>
    <dbReference type="NCBI Taxonomy" id="3880"/>
    <lineage>
        <taxon>Eukaryota</taxon>
        <taxon>Viridiplantae</taxon>
        <taxon>Streptophyta</taxon>
        <taxon>Embryophyta</taxon>
        <taxon>Tracheophyta</taxon>
        <taxon>Spermatophyta</taxon>
        <taxon>Magnoliopsida</taxon>
        <taxon>eudicotyledons</taxon>
        <taxon>Gunneridae</taxon>
        <taxon>Pentapetalae</taxon>
        <taxon>rosids</taxon>
        <taxon>fabids</taxon>
        <taxon>Fabales</taxon>
        <taxon>Fabaceae</taxon>
        <taxon>Papilionoideae</taxon>
        <taxon>50 kb inversion clade</taxon>
        <taxon>NPAAA clade</taxon>
        <taxon>Hologalegina</taxon>
        <taxon>IRL clade</taxon>
        <taxon>Trifolieae</taxon>
        <taxon>Medicago</taxon>
    </lineage>
</organism>
<feature type="compositionally biased region" description="Basic residues" evidence="1">
    <location>
        <begin position="39"/>
        <end position="49"/>
    </location>
</feature>
<evidence type="ECO:0000256" key="1">
    <source>
        <dbReference type="SAM" id="MobiDB-lite"/>
    </source>
</evidence>
<reference evidence="3" key="3">
    <citation type="submission" date="2015-06" db="UniProtKB">
        <authorList>
            <consortium name="EnsemblPlants"/>
        </authorList>
    </citation>
    <scope>IDENTIFICATION</scope>
    <source>
        <strain evidence="3">cv. Jemalong A17</strain>
    </source>
</reference>
<accession>A0A072TFF9</accession>
<reference evidence="2 4" key="1">
    <citation type="journal article" date="2011" name="Nature">
        <title>The Medicago genome provides insight into the evolution of rhizobial symbioses.</title>
        <authorList>
            <person name="Young N.D."/>
            <person name="Debelle F."/>
            <person name="Oldroyd G.E."/>
            <person name="Geurts R."/>
            <person name="Cannon S.B."/>
            <person name="Udvardi M.K."/>
            <person name="Benedito V.A."/>
            <person name="Mayer K.F."/>
            <person name="Gouzy J."/>
            <person name="Schoof H."/>
            <person name="Van de Peer Y."/>
            <person name="Proost S."/>
            <person name="Cook D.R."/>
            <person name="Meyers B.C."/>
            <person name="Spannagl M."/>
            <person name="Cheung F."/>
            <person name="De Mita S."/>
            <person name="Krishnakumar V."/>
            <person name="Gundlach H."/>
            <person name="Zhou S."/>
            <person name="Mudge J."/>
            <person name="Bharti A.K."/>
            <person name="Murray J.D."/>
            <person name="Naoumkina M.A."/>
            <person name="Rosen B."/>
            <person name="Silverstein K.A."/>
            <person name="Tang H."/>
            <person name="Rombauts S."/>
            <person name="Zhao P.X."/>
            <person name="Zhou P."/>
            <person name="Barbe V."/>
            <person name="Bardou P."/>
            <person name="Bechner M."/>
            <person name="Bellec A."/>
            <person name="Berger A."/>
            <person name="Berges H."/>
            <person name="Bidwell S."/>
            <person name="Bisseling T."/>
            <person name="Choisne N."/>
            <person name="Couloux A."/>
            <person name="Denny R."/>
            <person name="Deshpande S."/>
            <person name="Dai X."/>
            <person name="Doyle J.J."/>
            <person name="Dudez A.M."/>
            <person name="Farmer A.D."/>
            <person name="Fouteau S."/>
            <person name="Franken C."/>
            <person name="Gibelin C."/>
            <person name="Gish J."/>
            <person name="Goldstein S."/>
            <person name="Gonzalez A.J."/>
            <person name="Green P.J."/>
            <person name="Hallab A."/>
            <person name="Hartog M."/>
            <person name="Hua A."/>
            <person name="Humphray S.J."/>
            <person name="Jeong D.H."/>
            <person name="Jing Y."/>
            <person name="Jocker A."/>
            <person name="Kenton S.M."/>
            <person name="Kim D.J."/>
            <person name="Klee K."/>
            <person name="Lai H."/>
            <person name="Lang C."/>
            <person name="Lin S."/>
            <person name="Macmil S.L."/>
            <person name="Magdelenat G."/>
            <person name="Matthews L."/>
            <person name="McCorrison J."/>
            <person name="Monaghan E.L."/>
            <person name="Mun J.H."/>
            <person name="Najar F.Z."/>
            <person name="Nicholson C."/>
            <person name="Noirot C."/>
            <person name="O'Bleness M."/>
            <person name="Paule C.R."/>
            <person name="Poulain J."/>
            <person name="Prion F."/>
            <person name="Qin B."/>
            <person name="Qu C."/>
            <person name="Retzel E.F."/>
            <person name="Riddle C."/>
            <person name="Sallet E."/>
            <person name="Samain S."/>
            <person name="Samson N."/>
            <person name="Sanders I."/>
            <person name="Saurat O."/>
            <person name="Scarpelli C."/>
            <person name="Schiex T."/>
            <person name="Segurens B."/>
            <person name="Severin A.J."/>
            <person name="Sherrier D.J."/>
            <person name="Shi R."/>
            <person name="Sims S."/>
            <person name="Singer S.R."/>
            <person name="Sinharoy S."/>
            <person name="Sterck L."/>
            <person name="Viollet A."/>
            <person name="Wang B.B."/>
            <person name="Wang K."/>
            <person name="Wang M."/>
            <person name="Wang X."/>
            <person name="Warfsmann J."/>
            <person name="Weissenbach J."/>
            <person name="White D.D."/>
            <person name="White J.D."/>
            <person name="Wiley G.B."/>
            <person name="Wincker P."/>
            <person name="Xing Y."/>
            <person name="Yang L."/>
            <person name="Yao Z."/>
            <person name="Ying F."/>
            <person name="Zhai J."/>
            <person name="Zhou L."/>
            <person name="Zuber A."/>
            <person name="Denarie J."/>
            <person name="Dixon R.A."/>
            <person name="May G.D."/>
            <person name="Schwartz D.C."/>
            <person name="Rogers J."/>
            <person name="Quetier F."/>
            <person name="Town C.D."/>
            <person name="Roe B.A."/>
        </authorList>
    </citation>
    <scope>NUCLEOTIDE SEQUENCE [LARGE SCALE GENOMIC DNA]</scope>
    <source>
        <strain evidence="2">A17</strain>
        <strain evidence="3 4">cv. Jemalong A17</strain>
    </source>
</reference>
<dbReference type="HOGENOM" id="CLU_2561857_0_0_1"/>